<dbReference type="OrthoDB" id="3918840at2759"/>
<feature type="compositionally biased region" description="Low complexity" evidence="1">
    <location>
        <begin position="657"/>
        <end position="687"/>
    </location>
</feature>
<protein>
    <recommendedName>
        <fullName evidence="4">Mediator complex subunit 15 KIX domain-containing protein</fullName>
    </recommendedName>
</protein>
<evidence type="ECO:0000313" key="2">
    <source>
        <dbReference type="EMBL" id="KAJ4391346.1"/>
    </source>
</evidence>
<feature type="compositionally biased region" description="Polar residues" evidence="1">
    <location>
        <begin position="757"/>
        <end position="781"/>
    </location>
</feature>
<keyword evidence="3" id="KW-1185">Reference proteome</keyword>
<feature type="region of interest" description="Disordered" evidence="1">
    <location>
        <begin position="1004"/>
        <end position="1145"/>
    </location>
</feature>
<feature type="region of interest" description="Disordered" evidence="1">
    <location>
        <begin position="657"/>
        <end position="696"/>
    </location>
</feature>
<evidence type="ECO:0008006" key="4">
    <source>
        <dbReference type="Google" id="ProtNLM"/>
    </source>
</evidence>
<proteinExistence type="predicted"/>
<feature type="region of interest" description="Disordered" evidence="1">
    <location>
        <begin position="1204"/>
        <end position="1245"/>
    </location>
</feature>
<gene>
    <name evidence="2" type="ORF">N0V93_004963</name>
</gene>
<comment type="caution">
    <text evidence="2">The sequence shown here is derived from an EMBL/GenBank/DDBJ whole genome shotgun (WGS) entry which is preliminary data.</text>
</comment>
<feature type="region of interest" description="Disordered" evidence="1">
    <location>
        <begin position="467"/>
        <end position="501"/>
    </location>
</feature>
<feature type="region of interest" description="Disordered" evidence="1">
    <location>
        <begin position="1284"/>
        <end position="1314"/>
    </location>
</feature>
<reference evidence="2" key="1">
    <citation type="submission" date="2022-10" db="EMBL/GenBank/DDBJ databases">
        <title>Tapping the CABI collections for fungal endophytes: first genome assemblies for Collariella, Neodidymelliopsis, Ascochyta clinopodiicola, Didymella pomorum, Didymosphaeria variabile, Neocosmospora piperis and Neocucurbitaria cava.</title>
        <authorList>
            <person name="Hill R."/>
        </authorList>
    </citation>
    <scope>NUCLEOTIDE SEQUENCE</scope>
    <source>
        <strain evidence="2">IMI 355082</strain>
    </source>
</reference>
<feature type="compositionally biased region" description="Polar residues" evidence="1">
    <location>
        <begin position="859"/>
        <end position="870"/>
    </location>
</feature>
<feature type="region of interest" description="Disordered" evidence="1">
    <location>
        <begin position="300"/>
        <end position="320"/>
    </location>
</feature>
<dbReference type="Proteomes" id="UP001140453">
    <property type="component" value="Unassembled WGS sequence"/>
</dbReference>
<organism evidence="2 3">
    <name type="scientific">Gnomoniopsis smithogilvyi</name>
    <dbReference type="NCBI Taxonomy" id="1191159"/>
    <lineage>
        <taxon>Eukaryota</taxon>
        <taxon>Fungi</taxon>
        <taxon>Dikarya</taxon>
        <taxon>Ascomycota</taxon>
        <taxon>Pezizomycotina</taxon>
        <taxon>Sordariomycetes</taxon>
        <taxon>Sordariomycetidae</taxon>
        <taxon>Diaporthales</taxon>
        <taxon>Gnomoniaceae</taxon>
        <taxon>Gnomoniopsis</taxon>
    </lineage>
</organism>
<name>A0A9W8YS06_9PEZI</name>
<feature type="compositionally biased region" description="Polar residues" evidence="1">
    <location>
        <begin position="1014"/>
        <end position="1061"/>
    </location>
</feature>
<feature type="compositionally biased region" description="Polar residues" evidence="1">
    <location>
        <begin position="1109"/>
        <end position="1128"/>
    </location>
</feature>
<feature type="region of interest" description="Disordered" evidence="1">
    <location>
        <begin position="735"/>
        <end position="881"/>
    </location>
</feature>
<feature type="compositionally biased region" description="Polar residues" evidence="1">
    <location>
        <begin position="834"/>
        <end position="852"/>
    </location>
</feature>
<evidence type="ECO:0000313" key="3">
    <source>
        <dbReference type="Proteomes" id="UP001140453"/>
    </source>
</evidence>
<dbReference type="EMBL" id="JAPEVB010000003">
    <property type="protein sequence ID" value="KAJ4391346.1"/>
    <property type="molecule type" value="Genomic_DNA"/>
</dbReference>
<sequence>MAANMQQMAAAGQFMPQQQNRMGMGGDPRMGGGNIGHYIFSSISSTQMSMPPGWQSTVPIAERVRNVQMLVTYMALASGETNTNNQKIVDHVLALELDIFRSAPEKTAYDRRIQEKQQDLLQRRHNQTPRLQETMNMQQAQARQQMMMNAQQHQNAAMMRAQMAGRGVGPGQQGFQHLQNPMQISQLPQQAPQMGLSLSNGMTPQMNHAQPGFSMAGGPQQPPHQMQMSEMDKRRVQQEAVAMFSAMPPEQRRVMTENLARNMNPQLVQQAEASNKPILLQALMRQAQNKLFPQHARQQQMQQRQQSGMPTNPQGMSMPPGQQRPMNPNMMSNMGQPGGGMPFGNMETILNEQKQGMMAERQGQVVVPASSGPGHNATSQAPIGNMQHQNMFSQGPGQPPRPQGQNAFDMQQQQAMLKRQAQMHQARQANLQGQPGGLGGPMPGSQAPGMNTLNAPGPPPVAMGQMPGAQGPPGNPGFGSGLDPRFNQPGGQPGSTPGAQLEGLLAAMPPEQRQRFQNLPPNQLNSILQKFAADQQARQLQAGLPMNPANNTNPMGMPMQQANANLPPEVRAMMQQQQIQNRQRQAQASALQNPQLVQIMDNMDVPPQVFAALPGVPQEAKKWGQLKAWLQQANGVPEPIKAKLKSFQMQQFMNARQAMAAGRGAAANPQQPGPARQQPQQQQQQQQQPPPPPAELASIVVTPQEVQQVRANHPQMREAPEAQIRTLIQRMKWAQQRNGIQGGPRPQMGQGPPQTIAPPTSQPGVPQTAPQGFSQAQSSPAGASVAEPQSMARAASQANKINRAPQQQKPMPPNPSPAAAPKNLKRPNSDDLGTPSQATTGAAKPSQASQPQMEPPNLSEAQLASMTPEQRQAWERKKQMNKQMQECTMRFKSLWFEETRNFDPSKYPEVPCPDNARETLKSQLLNIAQGLGRVAQLAVMIRWFAAIRDEGRVREFLQTRLRVINQFQDGEKMQVLKENFTVSLQDVGRFALIVQGLYRDLASKSGAKPADGQSGRQQNQPNQPTSTATQAPQANEANSAKQNQAGTQVHNKLPQRPNSRGVQPPAAPTSTQPPFQFGANSPDGKPVYAATPQLTQEHLTLPRKKIKTGVQTSSPAGGSQNASPQTKAISPDLRKQQEPKAAPAKPTFPCTVADCEMGAPTFASEALRKKHIDEFHVQPFQNPMQFLEQAINEAYENVNQVKPDASVPQQPTAAGGAAVQSRKPDDKAASKASDNSTPVAEPQQPAMTEDFSMLNGTIDPQSLFAPAFSFDAMAGGVISNTNLYRSATPTEDTPESSKDSGTSEPNSDIPEAGSLDIDINFMPIEDGLFMDSLNLEYPTDGAFMGAVSDNLLSDLVASKSYEIQSLDMSLYSMDC</sequence>
<evidence type="ECO:0000256" key="1">
    <source>
        <dbReference type="SAM" id="MobiDB-lite"/>
    </source>
</evidence>
<feature type="compositionally biased region" description="Low complexity" evidence="1">
    <location>
        <begin position="743"/>
        <end position="754"/>
    </location>
</feature>
<accession>A0A9W8YS06</accession>
<feature type="region of interest" description="Disordered" evidence="1">
    <location>
        <begin position="425"/>
        <end position="449"/>
    </location>
</feature>